<evidence type="ECO:0000256" key="2">
    <source>
        <dbReference type="ARBA" id="ARBA00022598"/>
    </source>
</evidence>
<dbReference type="InterPro" id="IPR012310">
    <property type="entry name" value="DNA_ligase_ATP-dep_cent"/>
</dbReference>
<accession>A0A117QW70</accession>
<dbReference type="STRING" id="58343.AQJ46_46565"/>
<sequence length="316" mass="34853">MLATPTPGPTLHPGHAAEPKWDGYRALLGRWTGDRVMIRSRSGGNLTPAFPEIVAAASELPDDTALDGELVVWEDDRLAFERLQQRAHRRAATAARAAEQWPAHFVAFDLLRAGTDLTSQPYRTRRAALERLFADHSLQAPWTLCPSTTDPKKAAEWLEWSAVGLEGLVFKRLDQQYVSGFRAWRKYRFRHTTEAVVGAVTGAPTAPTTALLGRLDASGRLQYVGRTTALNLSVRQALAAELQPGGTAHPWTGWTFSAGWGSREQLAVQLVEPVMVAEIAVDVSRDAAGRWRHPVRLERVRSDLIPDDVPLFGKDA</sequence>
<comment type="similarity">
    <text evidence="1">Belongs to the ATP-dependent DNA ligase family.</text>
</comment>
<dbReference type="InterPro" id="IPR012340">
    <property type="entry name" value="NA-bd_OB-fold"/>
</dbReference>
<dbReference type="InterPro" id="IPR050191">
    <property type="entry name" value="ATP-dep_DNA_ligase"/>
</dbReference>
<comment type="catalytic activity">
    <reaction evidence="3">
        <text>ATP + (deoxyribonucleotide)n-3'-hydroxyl + 5'-phospho-(deoxyribonucleotide)m = (deoxyribonucleotide)n+m + AMP + diphosphate.</text>
        <dbReference type="EC" id="6.5.1.1"/>
    </reaction>
</comment>
<protein>
    <submittedName>
        <fullName evidence="5">ATP-dependent DNA ligase</fullName>
    </submittedName>
</protein>
<dbReference type="Pfam" id="PF01068">
    <property type="entry name" value="DNA_ligase_A_M"/>
    <property type="match status" value="1"/>
</dbReference>
<dbReference type="GO" id="GO:0003910">
    <property type="term" value="F:DNA ligase (ATP) activity"/>
    <property type="evidence" value="ECO:0007669"/>
    <property type="project" value="UniProtKB-EC"/>
</dbReference>
<dbReference type="GO" id="GO:0005524">
    <property type="term" value="F:ATP binding"/>
    <property type="evidence" value="ECO:0007669"/>
    <property type="project" value="InterPro"/>
</dbReference>
<dbReference type="EMBL" id="LMWU01000070">
    <property type="protein sequence ID" value="KUN57630.1"/>
    <property type="molecule type" value="Genomic_DNA"/>
</dbReference>
<dbReference type="PANTHER" id="PTHR45674">
    <property type="entry name" value="DNA LIGASE 1/3 FAMILY MEMBER"/>
    <property type="match status" value="1"/>
</dbReference>
<dbReference type="AlphaFoldDB" id="A0A117QW70"/>
<dbReference type="GO" id="GO:0006310">
    <property type="term" value="P:DNA recombination"/>
    <property type="evidence" value="ECO:0007669"/>
    <property type="project" value="InterPro"/>
</dbReference>
<evidence type="ECO:0000256" key="1">
    <source>
        <dbReference type="ARBA" id="ARBA00007572"/>
    </source>
</evidence>
<evidence type="ECO:0000259" key="4">
    <source>
        <dbReference type="Pfam" id="PF01068"/>
    </source>
</evidence>
<feature type="domain" description="ATP-dependent DNA ligase family profile" evidence="4">
    <location>
        <begin position="14"/>
        <end position="187"/>
    </location>
</feature>
<dbReference type="CDD" id="cd07970">
    <property type="entry name" value="OBF_DNA_ligase_LigC"/>
    <property type="match status" value="1"/>
</dbReference>
<reference evidence="5 6" key="1">
    <citation type="submission" date="2015-10" db="EMBL/GenBank/DDBJ databases">
        <title>Draft genome sequence of Streptomyces canus DSM 40017, type strain for the species Streptomyces canus.</title>
        <authorList>
            <person name="Ruckert C."/>
            <person name="Winkler A."/>
            <person name="Kalinowski J."/>
            <person name="Kampfer P."/>
            <person name="Glaeser S."/>
        </authorList>
    </citation>
    <scope>NUCLEOTIDE SEQUENCE [LARGE SCALE GENOMIC DNA]</scope>
    <source>
        <strain evidence="5 6">DSM 40017</strain>
    </source>
</reference>
<dbReference type="SUPFAM" id="SSF56091">
    <property type="entry name" value="DNA ligase/mRNA capping enzyme, catalytic domain"/>
    <property type="match status" value="1"/>
</dbReference>
<dbReference type="GO" id="GO:0006281">
    <property type="term" value="P:DNA repair"/>
    <property type="evidence" value="ECO:0007669"/>
    <property type="project" value="InterPro"/>
</dbReference>
<gene>
    <name evidence="5" type="ORF">AQJ46_46565</name>
</gene>
<evidence type="ECO:0000313" key="6">
    <source>
        <dbReference type="Proteomes" id="UP000053669"/>
    </source>
</evidence>
<evidence type="ECO:0000313" key="5">
    <source>
        <dbReference type="EMBL" id="KUN57630.1"/>
    </source>
</evidence>
<keyword evidence="2 5" id="KW-0436">Ligase</keyword>
<proteinExistence type="inferred from homology"/>
<evidence type="ECO:0000256" key="3">
    <source>
        <dbReference type="ARBA" id="ARBA00034003"/>
    </source>
</evidence>
<dbReference type="Gene3D" id="3.30.470.30">
    <property type="entry name" value="DNA ligase/mRNA capping enzyme"/>
    <property type="match status" value="1"/>
</dbReference>
<organism evidence="5 6">
    <name type="scientific">Streptomyces canus</name>
    <dbReference type="NCBI Taxonomy" id="58343"/>
    <lineage>
        <taxon>Bacteria</taxon>
        <taxon>Bacillati</taxon>
        <taxon>Actinomycetota</taxon>
        <taxon>Actinomycetes</taxon>
        <taxon>Kitasatosporales</taxon>
        <taxon>Streptomycetaceae</taxon>
        <taxon>Streptomyces</taxon>
        <taxon>Streptomyces aurantiacus group</taxon>
    </lineage>
</organism>
<name>A0A117QW70_9ACTN</name>
<dbReference type="InterPro" id="IPR044119">
    <property type="entry name" value="Adenylation_LigC-like"/>
</dbReference>
<dbReference type="InterPro" id="IPR044117">
    <property type="entry name" value="OBF_LigC-like"/>
</dbReference>
<dbReference type="CDD" id="cd07905">
    <property type="entry name" value="Adenylation_DNA_ligase_LigC"/>
    <property type="match status" value="1"/>
</dbReference>
<dbReference type="Proteomes" id="UP000053669">
    <property type="component" value="Unassembled WGS sequence"/>
</dbReference>
<dbReference type="Gene3D" id="2.40.50.140">
    <property type="entry name" value="Nucleic acid-binding proteins"/>
    <property type="match status" value="1"/>
</dbReference>
<dbReference type="PANTHER" id="PTHR45674:SF4">
    <property type="entry name" value="DNA LIGASE 1"/>
    <property type="match status" value="1"/>
</dbReference>
<comment type="caution">
    <text evidence="5">The sequence shown here is derived from an EMBL/GenBank/DDBJ whole genome shotgun (WGS) entry which is preliminary data.</text>
</comment>